<protein>
    <submittedName>
        <fullName evidence="1">3209_t:CDS:1</fullName>
    </submittedName>
</protein>
<evidence type="ECO:0000313" key="2">
    <source>
        <dbReference type="Proteomes" id="UP000789375"/>
    </source>
</evidence>
<sequence length="157" mass="18230">SGFQPTIFKKVSKTAINLWKNQGGGRLSADILLTQFGINTPTNWWTSIELKKGEDHIRKLALQMHAIIPHNATCERVFSILEWYLSKRQRLQAMIQMHSYLVINAKSELKFLNENISLETLDETFALAIANESDLFENNEEFETNFTFEYDEIEDIE</sequence>
<dbReference type="EMBL" id="CAJVPP010007932">
    <property type="protein sequence ID" value="CAG8692766.1"/>
    <property type="molecule type" value="Genomic_DNA"/>
</dbReference>
<dbReference type="AlphaFoldDB" id="A0A9N9EUH0"/>
<organism evidence="1 2">
    <name type="scientific">Funneliformis mosseae</name>
    <name type="common">Endomycorrhizal fungus</name>
    <name type="synonym">Glomus mosseae</name>
    <dbReference type="NCBI Taxonomy" id="27381"/>
    <lineage>
        <taxon>Eukaryota</taxon>
        <taxon>Fungi</taxon>
        <taxon>Fungi incertae sedis</taxon>
        <taxon>Mucoromycota</taxon>
        <taxon>Glomeromycotina</taxon>
        <taxon>Glomeromycetes</taxon>
        <taxon>Glomerales</taxon>
        <taxon>Glomeraceae</taxon>
        <taxon>Funneliformis</taxon>
    </lineage>
</organism>
<name>A0A9N9EUH0_FUNMO</name>
<comment type="caution">
    <text evidence="1">The sequence shown here is derived from an EMBL/GenBank/DDBJ whole genome shotgun (WGS) entry which is preliminary data.</text>
</comment>
<proteinExistence type="predicted"/>
<accession>A0A9N9EUH0</accession>
<feature type="non-terminal residue" evidence="1">
    <location>
        <position position="1"/>
    </location>
</feature>
<reference evidence="1" key="1">
    <citation type="submission" date="2021-06" db="EMBL/GenBank/DDBJ databases">
        <authorList>
            <person name="Kallberg Y."/>
            <person name="Tangrot J."/>
            <person name="Rosling A."/>
        </authorList>
    </citation>
    <scope>NUCLEOTIDE SEQUENCE</scope>
    <source>
        <strain evidence="1">87-6 pot B 2015</strain>
    </source>
</reference>
<gene>
    <name evidence="1" type="ORF">FMOSSE_LOCUS13426</name>
</gene>
<dbReference type="Proteomes" id="UP000789375">
    <property type="component" value="Unassembled WGS sequence"/>
</dbReference>
<evidence type="ECO:0000313" key="1">
    <source>
        <dbReference type="EMBL" id="CAG8692766.1"/>
    </source>
</evidence>
<keyword evidence="2" id="KW-1185">Reference proteome</keyword>